<feature type="compositionally biased region" description="Low complexity" evidence="1">
    <location>
        <begin position="398"/>
        <end position="422"/>
    </location>
</feature>
<feature type="signal peptide" evidence="2">
    <location>
        <begin position="1"/>
        <end position="24"/>
    </location>
</feature>
<dbReference type="Proteomes" id="UP001634394">
    <property type="component" value="Unassembled WGS sequence"/>
</dbReference>
<accession>A0ABD3T5U8</accession>
<comment type="caution">
    <text evidence="4">The sequence shown here is derived from an EMBL/GenBank/DDBJ whole genome shotgun (WGS) entry which is preliminary data.</text>
</comment>
<feature type="region of interest" description="Disordered" evidence="1">
    <location>
        <begin position="466"/>
        <end position="505"/>
    </location>
</feature>
<protein>
    <recommendedName>
        <fullName evidence="3">YHYH domain-containing protein</fullName>
    </recommendedName>
</protein>
<feature type="compositionally biased region" description="Low complexity" evidence="1">
    <location>
        <begin position="272"/>
        <end position="282"/>
    </location>
</feature>
<sequence length="663" mass="68667">MMSCIISVALLISSPSLWTYTVSAAYLTQYEQNTLKEKGITLKDFSHEYWLLKSNGIPKHPTGVFPNKDNPNTISEQNYEYLIPKNPMRLDNDKNSESDYECLDMGVIAFASNGVPLFNPYSAEGFNAVEGPCSEVFDGCNAHPDTLGRYHYHQFPNCLYGVPEKYSRLYGVALDGFPIYGPYEIDGSLVDASKLDECHGRTSNDGRYEYRITLNFPYILGCYRGKPGSQLSSGSGSQVNVRSEPVSQPNNGSQIYSGMESGPGPQNGSAFGPQEGSQSYSGSGSGSGPQVGGQNYFGSGPYSGSQSYSGSGSGTGPQVGGQMYSGSGSGSGPYIGSQSYLGSGSGSGNQVNGQNYFGSGSGSGPYSGSQSYSGSGSGSGNQVNGQNYFGSGSGSGPYSGSQSYSGSGSGSGNQANGQNYFGLGSGSGPYSGSQSYSGSGSGSGNQISGQNYFGLGSGAGSRNQVIGQNLFGSGSGSRPYSRGQSYSGSGSGSGNQASGQNYFGQGSGYGPYSGSQSYFGSGSGSGSLSQSQMQTGSGSGLGFNIGSQGIDQTFGESGSGSWGSFSGNQILPPSRGVSTGESQALAALLRLLKIDGRSDRVRKSLDKYYQSDSKGQLLNGLRELLNQLAATKRADSSCVKDENWMQQEGVCPLKCENPSLGCN</sequence>
<dbReference type="EMBL" id="JBJQND010000019">
    <property type="protein sequence ID" value="KAL3832001.1"/>
    <property type="molecule type" value="Genomic_DNA"/>
</dbReference>
<feature type="compositionally biased region" description="Low complexity" evidence="1">
    <location>
        <begin position="366"/>
        <end position="390"/>
    </location>
</feature>
<reference evidence="4 5" key="1">
    <citation type="submission" date="2024-11" db="EMBL/GenBank/DDBJ databases">
        <title>Chromosome-level genome assembly of the freshwater bivalve Anodonta woodiana.</title>
        <authorList>
            <person name="Chen X."/>
        </authorList>
    </citation>
    <scope>NUCLEOTIDE SEQUENCE [LARGE SCALE GENOMIC DNA]</scope>
    <source>
        <strain evidence="4">MN2024</strain>
        <tissue evidence="4">Gills</tissue>
    </source>
</reference>
<evidence type="ECO:0000256" key="2">
    <source>
        <dbReference type="SAM" id="SignalP"/>
    </source>
</evidence>
<evidence type="ECO:0000259" key="3">
    <source>
        <dbReference type="Pfam" id="PF14240"/>
    </source>
</evidence>
<evidence type="ECO:0000256" key="1">
    <source>
        <dbReference type="SAM" id="MobiDB-lite"/>
    </source>
</evidence>
<organism evidence="4 5">
    <name type="scientific">Sinanodonta woodiana</name>
    <name type="common">Chinese pond mussel</name>
    <name type="synonym">Anodonta woodiana</name>
    <dbReference type="NCBI Taxonomy" id="1069815"/>
    <lineage>
        <taxon>Eukaryota</taxon>
        <taxon>Metazoa</taxon>
        <taxon>Spiralia</taxon>
        <taxon>Lophotrochozoa</taxon>
        <taxon>Mollusca</taxon>
        <taxon>Bivalvia</taxon>
        <taxon>Autobranchia</taxon>
        <taxon>Heteroconchia</taxon>
        <taxon>Palaeoheterodonta</taxon>
        <taxon>Unionida</taxon>
        <taxon>Unionoidea</taxon>
        <taxon>Unionidae</taxon>
        <taxon>Unioninae</taxon>
        <taxon>Sinanodonta</taxon>
    </lineage>
</organism>
<name>A0ABD3T5U8_SINWO</name>
<keyword evidence="2" id="KW-0732">Signal</keyword>
<dbReference type="AlphaFoldDB" id="A0ABD3T5U8"/>
<proteinExistence type="predicted"/>
<feature type="compositionally biased region" description="Polar residues" evidence="1">
    <location>
        <begin position="239"/>
        <end position="256"/>
    </location>
</feature>
<feature type="compositionally biased region" description="Low complexity" evidence="1">
    <location>
        <begin position="520"/>
        <end position="536"/>
    </location>
</feature>
<feature type="compositionally biased region" description="Low complexity" evidence="1">
    <location>
        <begin position="344"/>
        <end position="355"/>
    </location>
</feature>
<feature type="domain" description="YHYH" evidence="3">
    <location>
        <begin position="101"/>
        <end position="183"/>
    </location>
</feature>
<dbReference type="InterPro" id="IPR025924">
    <property type="entry name" value="YHYH_dom"/>
</dbReference>
<feature type="region of interest" description="Disordered" evidence="1">
    <location>
        <begin position="231"/>
        <end position="330"/>
    </location>
</feature>
<feature type="compositionally biased region" description="Low complexity" evidence="1">
    <location>
        <begin position="430"/>
        <end position="444"/>
    </location>
</feature>
<feature type="region of interest" description="Disordered" evidence="1">
    <location>
        <begin position="344"/>
        <end position="444"/>
    </location>
</feature>
<evidence type="ECO:0000313" key="5">
    <source>
        <dbReference type="Proteomes" id="UP001634394"/>
    </source>
</evidence>
<evidence type="ECO:0000313" key="4">
    <source>
        <dbReference type="EMBL" id="KAL3832001.1"/>
    </source>
</evidence>
<feature type="compositionally biased region" description="Low complexity" evidence="1">
    <location>
        <begin position="476"/>
        <end position="504"/>
    </location>
</feature>
<dbReference type="Pfam" id="PF14240">
    <property type="entry name" value="YHYH"/>
    <property type="match status" value="1"/>
</dbReference>
<keyword evidence="5" id="KW-1185">Reference proteome</keyword>
<gene>
    <name evidence="4" type="ORF">ACJMK2_023685</name>
</gene>
<feature type="chain" id="PRO_5044830603" description="YHYH domain-containing protein" evidence="2">
    <location>
        <begin position="25"/>
        <end position="663"/>
    </location>
</feature>
<feature type="compositionally biased region" description="Low complexity" evidence="1">
    <location>
        <begin position="292"/>
        <end position="310"/>
    </location>
</feature>
<feature type="region of interest" description="Disordered" evidence="1">
    <location>
        <begin position="520"/>
        <end position="542"/>
    </location>
</feature>